<keyword evidence="3" id="KW-1185">Reference proteome</keyword>
<evidence type="ECO:0000313" key="3">
    <source>
        <dbReference type="Proteomes" id="UP001085076"/>
    </source>
</evidence>
<sequence>MHPMSQLRLRFPHLPRAEGGQSPALQQDDEGGPTEEVQPPHREVQDLIGHIGEPEGAISLLLALDSPPQVATVLVSFMVVRCPLSYNVILRRPFLNLSGVVISTDHLKLKFPTEARRGEIRGDQSISHQCYATMLRNRAEGSSKATEALTVEEMQGEDEKKEVRRPTPVEDLKVLPLEEALRPYLSTLEFELRSEL</sequence>
<reference evidence="2" key="2">
    <citation type="journal article" date="2022" name="Hortic Res">
        <title>The genome of Dioscorea zingiberensis sheds light on the biosynthesis, origin and evolution of the medicinally important diosgenin saponins.</title>
        <authorList>
            <person name="Li Y."/>
            <person name="Tan C."/>
            <person name="Li Z."/>
            <person name="Guo J."/>
            <person name="Li S."/>
            <person name="Chen X."/>
            <person name="Wang C."/>
            <person name="Dai X."/>
            <person name="Yang H."/>
            <person name="Song W."/>
            <person name="Hou L."/>
            <person name="Xu J."/>
            <person name="Tong Z."/>
            <person name="Xu A."/>
            <person name="Yuan X."/>
            <person name="Wang W."/>
            <person name="Yang Q."/>
            <person name="Chen L."/>
            <person name="Sun Z."/>
            <person name="Wang K."/>
            <person name="Pan B."/>
            <person name="Chen J."/>
            <person name="Bao Y."/>
            <person name="Liu F."/>
            <person name="Qi X."/>
            <person name="Gang D.R."/>
            <person name="Wen J."/>
            <person name="Li J."/>
        </authorList>
    </citation>
    <scope>NUCLEOTIDE SEQUENCE</scope>
    <source>
        <strain evidence="2">Dzin_1.0</strain>
    </source>
</reference>
<organism evidence="2 3">
    <name type="scientific">Dioscorea zingiberensis</name>
    <dbReference type="NCBI Taxonomy" id="325984"/>
    <lineage>
        <taxon>Eukaryota</taxon>
        <taxon>Viridiplantae</taxon>
        <taxon>Streptophyta</taxon>
        <taxon>Embryophyta</taxon>
        <taxon>Tracheophyta</taxon>
        <taxon>Spermatophyta</taxon>
        <taxon>Magnoliopsida</taxon>
        <taxon>Liliopsida</taxon>
        <taxon>Dioscoreales</taxon>
        <taxon>Dioscoreaceae</taxon>
        <taxon>Dioscorea</taxon>
    </lineage>
</organism>
<feature type="region of interest" description="Disordered" evidence="1">
    <location>
        <begin position="11"/>
        <end position="39"/>
    </location>
</feature>
<dbReference type="Proteomes" id="UP001085076">
    <property type="component" value="Miscellaneous, Linkage group lg06"/>
</dbReference>
<comment type="caution">
    <text evidence="2">The sequence shown here is derived from an EMBL/GenBank/DDBJ whole genome shotgun (WGS) entry which is preliminary data.</text>
</comment>
<gene>
    <name evidence="2" type="ORF">J5N97_022784</name>
</gene>
<proteinExistence type="predicted"/>
<protein>
    <submittedName>
        <fullName evidence="2">Uncharacterized protein</fullName>
    </submittedName>
</protein>
<reference evidence="2" key="1">
    <citation type="submission" date="2021-03" db="EMBL/GenBank/DDBJ databases">
        <authorList>
            <person name="Li Z."/>
            <person name="Yang C."/>
        </authorList>
    </citation>
    <scope>NUCLEOTIDE SEQUENCE</scope>
    <source>
        <strain evidence="2">Dzin_1.0</strain>
        <tissue evidence="2">Leaf</tissue>
    </source>
</reference>
<dbReference type="EMBL" id="JAGGNH010000006">
    <property type="protein sequence ID" value="KAJ0969907.1"/>
    <property type="molecule type" value="Genomic_DNA"/>
</dbReference>
<evidence type="ECO:0000313" key="2">
    <source>
        <dbReference type="EMBL" id="KAJ0969907.1"/>
    </source>
</evidence>
<evidence type="ECO:0000256" key="1">
    <source>
        <dbReference type="SAM" id="MobiDB-lite"/>
    </source>
</evidence>
<accession>A0A9D5CB42</accession>
<dbReference type="OrthoDB" id="1937476at2759"/>
<dbReference type="AlphaFoldDB" id="A0A9D5CB42"/>
<name>A0A9D5CB42_9LILI</name>